<protein>
    <recommendedName>
        <fullName evidence="1">FAS1-like dehydratase domain-containing protein</fullName>
    </recommendedName>
</protein>
<dbReference type="CDD" id="cd03441">
    <property type="entry name" value="R_hydratase_like"/>
    <property type="match status" value="1"/>
</dbReference>
<dbReference type="RefSeq" id="WP_344202754.1">
    <property type="nucleotide sequence ID" value="NZ_BAAAME010000005.1"/>
</dbReference>
<evidence type="ECO:0000313" key="3">
    <source>
        <dbReference type="Proteomes" id="UP001501057"/>
    </source>
</evidence>
<organism evidence="2 3">
    <name type="scientific">Aeromicrobium alkaliterrae</name>
    <dbReference type="NCBI Taxonomy" id="302168"/>
    <lineage>
        <taxon>Bacteria</taxon>
        <taxon>Bacillati</taxon>
        <taxon>Actinomycetota</taxon>
        <taxon>Actinomycetes</taxon>
        <taxon>Propionibacteriales</taxon>
        <taxon>Nocardioidaceae</taxon>
        <taxon>Aeromicrobium</taxon>
    </lineage>
</organism>
<dbReference type="Pfam" id="PF13452">
    <property type="entry name" value="FAS1_DH_region"/>
    <property type="match status" value="1"/>
</dbReference>
<comment type="caution">
    <text evidence="2">The sequence shown here is derived from an EMBL/GenBank/DDBJ whole genome shotgun (WGS) entry which is preliminary data.</text>
</comment>
<keyword evidence="3" id="KW-1185">Reference proteome</keyword>
<reference evidence="3" key="1">
    <citation type="journal article" date="2019" name="Int. J. Syst. Evol. Microbiol.">
        <title>The Global Catalogue of Microorganisms (GCM) 10K type strain sequencing project: providing services to taxonomists for standard genome sequencing and annotation.</title>
        <authorList>
            <consortium name="The Broad Institute Genomics Platform"/>
            <consortium name="The Broad Institute Genome Sequencing Center for Infectious Disease"/>
            <person name="Wu L."/>
            <person name="Ma J."/>
        </authorList>
    </citation>
    <scope>NUCLEOTIDE SEQUENCE [LARGE SCALE GENOMIC DNA]</scope>
    <source>
        <strain evidence="3">JCM 13518</strain>
    </source>
</reference>
<evidence type="ECO:0000313" key="2">
    <source>
        <dbReference type="EMBL" id="GAA1746437.1"/>
    </source>
</evidence>
<dbReference type="SUPFAM" id="SSF54637">
    <property type="entry name" value="Thioesterase/thiol ester dehydrase-isomerase"/>
    <property type="match status" value="1"/>
</dbReference>
<dbReference type="Proteomes" id="UP001501057">
    <property type="component" value="Unassembled WGS sequence"/>
</dbReference>
<dbReference type="PIRSF" id="PIRSF018072">
    <property type="entry name" value="UCP018072"/>
    <property type="match status" value="1"/>
</dbReference>
<dbReference type="InterPro" id="IPR016709">
    <property type="entry name" value="HadA-like"/>
</dbReference>
<evidence type="ECO:0000259" key="1">
    <source>
        <dbReference type="Pfam" id="PF13452"/>
    </source>
</evidence>
<feature type="domain" description="FAS1-like dehydratase" evidence="1">
    <location>
        <begin position="4"/>
        <end position="130"/>
    </location>
</feature>
<name>A0ABP4W3I9_9ACTN</name>
<dbReference type="InterPro" id="IPR029069">
    <property type="entry name" value="HotDog_dom_sf"/>
</dbReference>
<accession>A0ABP4W3I9</accession>
<sequence>MTVTVPPSTFTVERGRVRLFAQVIGERGTVHDDLDVARAAGHPDLLVPPTFFYSVEIEDPEGFAFLADLGVRPDETILHGEQRFTYLADVHAGDTLLVEPRVGSVQPKKGGAMLMVERLSEFRRDGELVARGTTTLVILRREESA</sequence>
<proteinExistence type="predicted"/>
<gene>
    <name evidence="2" type="ORF">GCM10009710_28140</name>
</gene>
<dbReference type="EMBL" id="BAAAME010000005">
    <property type="protein sequence ID" value="GAA1746437.1"/>
    <property type="molecule type" value="Genomic_DNA"/>
</dbReference>
<dbReference type="InterPro" id="IPR039569">
    <property type="entry name" value="FAS1-like_DH_region"/>
</dbReference>
<dbReference type="Gene3D" id="3.10.129.10">
    <property type="entry name" value="Hotdog Thioesterase"/>
    <property type="match status" value="1"/>
</dbReference>